<protein>
    <recommendedName>
        <fullName evidence="3">histidine kinase</fullName>
        <ecNumber evidence="3">2.7.13.3</ecNumber>
    </recommendedName>
</protein>
<dbReference type="SUPFAM" id="SSF47384">
    <property type="entry name" value="Homodimeric domain of signal transducing histidine kinase"/>
    <property type="match status" value="1"/>
</dbReference>
<evidence type="ECO:0000256" key="10">
    <source>
        <dbReference type="ARBA" id="ARBA00023170"/>
    </source>
</evidence>
<evidence type="ECO:0000259" key="12">
    <source>
        <dbReference type="PROSITE" id="PS50109"/>
    </source>
</evidence>
<dbReference type="InterPro" id="IPR043150">
    <property type="entry name" value="Phytochrome_PHY_sf"/>
</dbReference>
<gene>
    <name evidence="13" type="ORF">FPE01S_06_00440</name>
</gene>
<keyword evidence="14" id="KW-1185">Reference proteome</keyword>
<evidence type="ECO:0000256" key="9">
    <source>
        <dbReference type="ARBA" id="ARBA00022991"/>
    </source>
</evidence>
<dbReference type="Gene3D" id="3.30.565.10">
    <property type="entry name" value="Histidine kinase-like ATPase, C-terminal domain"/>
    <property type="match status" value="1"/>
</dbReference>
<evidence type="ECO:0000256" key="2">
    <source>
        <dbReference type="ARBA" id="ARBA00006402"/>
    </source>
</evidence>
<feature type="domain" description="Histidine kinase" evidence="12">
    <location>
        <begin position="530"/>
        <end position="755"/>
    </location>
</feature>
<dbReference type="Pfam" id="PF02518">
    <property type="entry name" value="HATPase_c"/>
    <property type="match status" value="1"/>
</dbReference>
<evidence type="ECO:0000256" key="4">
    <source>
        <dbReference type="ARBA" id="ARBA00022543"/>
    </source>
</evidence>
<dbReference type="PANTHER" id="PTHR43304:SF1">
    <property type="entry name" value="PAC DOMAIN-CONTAINING PROTEIN"/>
    <property type="match status" value="1"/>
</dbReference>
<keyword evidence="6" id="KW-0716">Sensory transduction</keyword>
<name>A0A0E9N6X4_9BACT</name>
<dbReference type="GO" id="GO:0009881">
    <property type="term" value="F:photoreceptor activity"/>
    <property type="evidence" value="ECO:0007669"/>
    <property type="project" value="UniProtKB-KW"/>
</dbReference>
<dbReference type="PROSITE" id="PS50109">
    <property type="entry name" value="HIS_KIN"/>
    <property type="match status" value="1"/>
</dbReference>
<sequence>MSIKDIVNRGLVNLDNCESEPIHIPGSIQPHGFLLALEPVTDRIVYCSANLADFAGLHPEQVLGKTPERVFPGASLAPLLEALKGKSRESEYPVIVTINGCNYECQFHAHLGPTILEFEPAQTEPMNPDQVFIQTRQFIRNIEGAGSLRALCQMVASDIRQISGYDRVMIYRFDEQYNGEVYAESKRDGIEPFLGLHYPHTDIPVQARQLYIRNQLRLITDVTYTPSPIFTLADGEVRQLDLSFAMLRSVSPIHLQYLQNMGVGATLTISLLHEGKLWGLIACHHYEPKYVNYQVRMLAKLQGHFLTSQIKVRETGEEYAIAKELDVTLNQLLEKNIVENRGSLEQLVCRPELLDLCHATGVALVFDGKILASGTRPDDHQIALLSQSLAKDCQGKFLQTDHLAALYPGWESEVTAAGLLYHPIGKDGEAILWFRKENRLEVHWGGDPEKAILKDETGLHPRKSFETWKETVKGRSLPWTKPELQAAGHFAHALQRQVHLLMVAEEESKYRALSYQLKEANAELENINWISAHDLKEPLRKIQVFASRILDHSEADPNRIYNSVVRMKDAAQRMQMLINDILSYSRLAKISDAFETFPLDQSVQQAMEELEEVIHEKRATLNTDKLPEVRGIPFLLTQVFVNLLSNAIKFSRKDIRPEIRIRFNEKKVNAPFPVEQPDKKYHLIEVIDNGIGIPEDQEENIFQVFTRLNGRDAFTGSGVGLAICKKILENHGAFITAHGGNREGSVFRIYFPVNG</sequence>
<evidence type="ECO:0000256" key="6">
    <source>
        <dbReference type="ARBA" id="ARBA00022606"/>
    </source>
</evidence>
<evidence type="ECO:0000259" key="11">
    <source>
        <dbReference type="PROSITE" id="PS50046"/>
    </source>
</evidence>
<evidence type="ECO:0000313" key="14">
    <source>
        <dbReference type="Proteomes" id="UP000033121"/>
    </source>
</evidence>
<dbReference type="InterPro" id="IPR052162">
    <property type="entry name" value="Sensor_kinase/Photoreceptor"/>
</dbReference>
<dbReference type="InterPro" id="IPR036890">
    <property type="entry name" value="HATPase_C_sf"/>
</dbReference>
<dbReference type="Gene3D" id="3.30.450.40">
    <property type="match status" value="1"/>
</dbReference>
<dbReference type="InterPro" id="IPR001294">
    <property type="entry name" value="Phytochrome"/>
</dbReference>
<dbReference type="InterPro" id="IPR036097">
    <property type="entry name" value="HisK_dim/P_sf"/>
</dbReference>
<dbReference type="SUPFAM" id="SSF55781">
    <property type="entry name" value="GAF domain-like"/>
    <property type="match status" value="2"/>
</dbReference>
<feature type="domain" description="Phytochrome chromophore attachment site" evidence="11">
    <location>
        <begin position="147"/>
        <end position="304"/>
    </location>
</feature>
<organism evidence="13 14">
    <name type="scientific">Flavihumibacter petaseus NBRC 106054</name>
    <dbReference type="NCBI Taxonomy" id="1220578"/>
    <lineage>
        <taxon>Bacteria</taxon>
        <taxon>Pseudomonadati</taxon>
        <taxon>Bacteroidota</taxon>
        <taxon>Chitinophagia</taxon>
        <taxon>Chitinophagales</taxon>
        <taxon>Chitinophagaceae</taxon>
        <taxon>Flavihumibacter</taxon>
    </lineage>
</organism>
<dbReference type="RefSeq" id="WP_046371567.1">
    <property type="nucleotide sequence ID" value="NZ_BBWV01000006.1"/>
</dbReference>
<comment type="similarity">
    <text evidence="2">In the N-terminal section; belongs to the phytochrome family.</text>
</comment>
<comment type="catalytic activity">
    <reaction evidence="1">
        <text>ATP + protein L-histidine = ADP + protein N-phospho-L-histidine.</text>
        <dbReference type="EC" id="2.7.13.3"/>
    </reaction>
</comment>
<dbReference type="GO" id="GO:0006355">
    <property type="term" value="P:regulation of DNA-templated transcription"/>
    <property type="evidence" value="ECO:0007669"/>
    <property type="project" value="InterPro"/>
</dbReference>
<dbReference type="PANTHER" id="PTHR43304">
    <property type="entry name" value="PHYTOCHROME-LIKE PROTEIN CPH1"/>
    <property type="match status" value="1"/>
</dbReference>
<keyword evidence="5" id="KW-0597">Phosphoprotein</keyword>
<dbReference type="InterPro" id="IPR035965">
    <property type="entry name" value="PAS-like_dom_sf"/>
</dbReference>
<keyword evidence="4" id="KW-0600">Photoreceptor protein</keyword>
<dbReference type="PRINTS" id="PR01033">
    <property type="entry name" value="PHYTOCHROME"/>
</dbReference>
<dbReference type="SMART" id="SM00065">
    <property type="entry name" value="GAF"/>
    <property type="match status" value="1"/>
</dbReference>
<evidence type="ECO:0000256" key="7">
    <source>
        <dbReference type="ARBA" id="ARBA00022679"/>
    </source>
</evidence>
<dbReference type="AlphaFoldDB" id="A0A0E9N6X4"/>
<dbReference type="GO" id="GO:0000155">
    <property type="term" value="F:phosphorelay sensor kinase activity"/>
    <property type="evidence" value="ECO:0007669"/>
    <property type="project" value="InterPro"/>
</dbReference>
<dbReference type="Gene3D" id="3.30.450.270">
    <property type="match status" value="1"/>
</dbReference>
<dbReference type="Pfam" id="PF00512">
    <property type="entry name" value="HisKA"/>
    <property type="match status" value="1"/>
</dbReference>
<dbReference type="PROSITE" id="PS50046">
    <property type="entry name" value="PHYTOCHROME_2"/>
    <property type="match status" value="1"/>
</dbReference>
<dbReference type="InterPro" id="IPR013515">
    <property type="entry name" value="Phytochrome_cen-reg"/>
</dbReference>
<dbReference type="InterPro" id="IPR003594">
    <property type="entry name" value="HATPase_dom"/>
</dbReference>
<dbReference type="SUPFAM" id="SSF55874">
    <property type="entry name" value="ATPase domain of HSP90 chaperone/DNA topoisomerase II/histidine kinase"/>
    <property type="match status" value="1"/>
</dbReference>
<dbReference type="SMART" id="SM00387">
    <property type="entry name" value="HATPase_c"/>
    <property type="match status" value="1"/>
</dbReference>
<keyword evidence="10" id="KW-0675">Receptor</keyword>
<reference evidence="13 14" key="1">
    <citation type="submission" date="2015-04" db="EMBL/GenBank/DDBJ databases">
        <title>Whole genome shotgun sequence of Flavihumibacter petaseus NBRC 106054.</title>
        <authorList>
            <person name="Miyazawa S."/>
            <person name="Hosoyama A."/>
            <person name="Hashimoto M."/>
            <person name="Noguchi M."/>
            <person name="Tsuchikane K."/>
            <person name="Ohji S."/>
            <person name="Yamazoe A."/>
            <person name="Ichikawa N."/>
            <person name="Kimura A."/>
            <person name="Fujita N."/>
        </authorList>
    </citation>
    <scope>NUCLEOTIDE SEQUENCE [LARGE SCALE GENOMIC DNA]</scope>
    <source>
        <strain evidence="13 14">NBRC 106054</strain>
    </source>
</reference>
<evidence type="ECO:0000313" key="13">
    <source>
        <dbReference type="EMBL" id="GAO45553.1"/>
    </source>
</evidence>
<evidence type="ECO:0000256" key="5">
    <source>
        <dbReference type="ARBA" id="ARBA00022553"/>
    </source>
</evidence>
<evidence type="ECO:0000256" key="3">
    <source>
        <dbReference type="ARBA" id="ARBA00012438"/>
    </source>
</evidence>
<dbReference type="GO" id="GO:0009584">
    <property type="term" value="P:detection of visible light"/>
    <property type="evidence" value="ECO:0007669"/>
    <property type="project" value="InterPro"/>
</dbReference>
<dbReference type="Pfam" id="PF00360">
    <property type="entry name" value="PHY"/>
    <property type="match status" value="1"/>
</dbReference>
<dbReference type="InterPro" id="IPR003018">
    <property type="entry name" value="GAF"/>
</dbReference>
<dbReference type="InterPro" id="IPR013654">
    <property type="entry name" value="PAS_2"/>
</dbReference>
<dbReference type="Proteomes" id="UP000033121">
    <property type="component" value="Unassembled WGS sequence"/>
</dbReference>
<dbReference type="SUPFAM" id="SSF55785">
    <property type="entry name" value="PYP-like sensor domain (PAS domain)"/>
    <property type="match status" value="1"/>
</dbReference>
<dbReference type="CDD" id="cd00082">
    <property type="entry name" value="HisKA"/>
    <property type="match status" value="1"/>
</dbReference>
<accession>A0A0E9N6X4</accession>
<dbReference type="InterPro" id="IPR029016">
    <property type="entry name" value="GAF-like_dom_sf"/>
</dbReference>
<proteinExistence type="inferred from homology"/>
<dbReference type="Pfam" id="PF08446">
    <property type="entry name" value="PAS_2"/>
    <property type="match status" value="1"/>
</dbReference>
<dbReference type="InterPro" id="IPR003661">
    <property type="entry name" value="HisK_dim/P_dom"/>
</dbReference>
<evidence type="ECO:0000256" key="8">
    <source>
        <dbReference type="ARBA" id="ARBA00022777"/>
    </source>
</evidence>
<keyword evidence="7" id="KW-0808">Transferase</keyword>
<dbReference type="SMART" id="SM00388">
    <property type="entry name" value="HisKA"/>
    <property type="match status" value="1"/>
</dbReference>
<keyword evidence="8 13" id="KW-0418">Kinase</keyword>
<dbReference type="Gene3D" id="3.30.450.20">
    <property type="entry name" value="PAS domain"/>
    <property type="match status" value="1"/>
</dbReference>
<dbReference type="EMBL" id="BBWV01000006">
    <property type="protein sequence ID" value="GAO45553.1"/>
    <property type="molecule type" value="Genomic_DNA"/>
</dbReference>
<dbReference type="Pfam" id="PF01590">
    <property type="entry name" value="GAF"/>
    <property type="match status" value="1"/>
</dbReference>
<dbReference type="Gene3D" id="1.10.287.130">
    <property type="match status" value="1"/>
</dbReference>
<comment type="caution">
    <text evidence="13">The sequence shown here is derived from an EMBL/GenBank/DDBJ whole genome shotgun (WGS) entry which is preliminary data.</text>
</comment>
<keyword evidence="9" id="KW-0157">Chromophore</keyword>
<dbReference type="InterPro" id="IPR016132">
    <property type="entry name" value="Phyto_chromo_attachment"/>
</dbReference>
<dbReference type="EC" id="2.7.13.3" evidence="3"/>
<evidence type="ECO:0000256" key="1">
    <source>
        <dbReference type="ARBA" id="ARBA00000085"/>
    </source>
</evidence>
<dbReference type="InterPro" id="IPR005467">
    <property type="entry name" value="His_kinase_dom"/>
</dbReference>
<dbReference type="STRING" id="1220578.FPE01S_06_00440"/>